<dbReference type="Proteomes" id="UP000015101">
    <property type="component" value="Unassembled WGS sequence"/>
</dbReference>
<evidence type="ECO:0000313" key="4">
    <source>
        <dbReference type="Proteomes" id="UP000015101"/>
    </source>
</evidence>
<reference evidence="3" key="3">
    <citation type="submission" date="2015-06" db="UniProtKB">
        <authorList>
            <consortium name="EnsemblMetazoa"/>
        </authorList>
    </citation>
    <scope>IDENTIFICATION</scope>
</reference>
<sequence>MTFNVISKHNDSVFLFSNLVGDIYFASWNQTFFDNNLVQDKELSPKMKTRYFLDDAGDTFQNLIINRSDYLHSDNSSHDSDENTGHITLHLNYSSPNWIRPYVEIIKHDGKVAKMNMSCYNSSYYDNCCPSEIIHEKKFWNSLPAPVICQLSFKLDTCQSYKAYLGVEMNEQSIGSERCSTVYDDNFSKTKGPDDPSDDPGATTDKPSKTVVINAFR</sequence>
<dbReference type="KEGG" id="hro:HELRODRAFT_180040"/>
<reference evidence="4" key="1">
    <citation type="submission" date="2012-12" db="EMBL/GenBank/DDBJ databases">
        <authorList>
            <person name="Hellsten U."/>
            <person name="Grimwood J."/>
            <person name="Chapman J.A."/>
            <person name="Shapiro H."/>
            <person name="Aerts A."/>
            <person name="Otillar R.P."/>
            <person name="Terry A.Y."/>
            <person name="Boore J.L."/>
            <person name="Simakov O."/>
            <person name="Marletaz F."/>
            <person name="Cho S.-J."/>
            <person name="Edsinger-Gonzales E."/>
            <person name="Havlak P."/>
            <person name="Kuo D.-H."/>
            <person name="Larsson T."/>
            <person name="Lv J."/>
            <person name="Arendt D."/>
            <person name="Savage R."/>
            <person name="Osoegawa K."/>
            <person name="de Jong P."/>
            <person name="Lindberg D.R."/>
            <person name="Seaver E.C."/>
            <person name="Weisblat D.A."/>
            <person name="Putnam N.H."/>
            <person name="Grigoriev I.V."/>
            <person name="Rokhsar D.S."/>
        </authorList>
    </citation>
    <scope>NUCLEOTIDE SEQUENCE</scope>
</reference>
<dbReference type="RefSeq" id="XP_009027052.1">
    <property type="nucleotide sequence ID" value="XM_009028804.1"/>
</dbReference>
<gene>
    <name evidence="3" type="primary">20207536</name>
    <name evidence="2" type="ORF">HELRODRAFT_180040</name>
</gene>
<dbReference type="EMBL" id="AMQM01007077">
    <property type="status" value="NOT_ANNOTATED_CDS"/>
    <property type="molecule type" value="Genomic_DNA"/>
</dbReference>
<evidence type="ECO:0000256" key="1">
    <source>
        <dbReference type="SAM" id="MobiDB-lite"/>
    </source>
</evidence>
<keyword evidence="4" id="KW-1185">Reference proteome</keyword>
<dbReference type="HOGENOM" id="CLU_1273476_0_0_1"/>
<evidence type="ECO:0000313" key="2">
    <source>
        <dbReference type="EMBL" id="ESN94933.1"/>
    </source>
</evidence>
<dbReference type="InParanoid" id="T1FFD7"/>
<proteinExistence type="predicted"/>
<dbReference type="EnsemblMetazoa" id="HelroT180040">
    <property type="protein sequence ID" value="HelroP180040"/>
    <property type="gene ID" value="HelroG180040"/>
</dbReference>
<accession>T1FFD7</accession>
<dbReference type="CTD" id="20207536"/>
<organism evidence="3 4">
    <name type="scientific">Helobdella robusta</name>
    <name type="common">Californian leech</name>
    <dbReference type="NCBI Taxonomy" id="6412"/>
    <lineage>
        <taxon>Eukaryota</taxon>
        <taxon>Metazoa</taxon>
        <taxon>Spiralia</taxon>
        <taxon>Lophotrochozoa</taxon>
        <taxon>Annelida</taxon>
        <taxon>Clitellata</taxon>
        <taxon>Hirudinea</taxon>
        <taxon>Rhynchobdellida</taxon>
        <taxon>Glossiphoniidae</taxon>
        <taxon>Helobdella</taxon>
    </lineage>
</organism>
<evidence type="ECO:0000313" key="3">
    <source>
        <dbReference type="EnsemblMetazoa" id="HelroP180040"/>
    </source>
</evidence>
<dbReference type="EMBL" id="KB097558">
    <property type="protein sequence ID" value="ESN94933.1"/>
    <property type="molecule type" value="Genomic_DNA"/>
</dbReference>
<protein>
    <submittedName>
        <fullName evidence="2 3">Uncharacterized protein</fullName>
    </submittedName>
</protein>
<dbReference type="AlphaFoldDB" id="T1FFD7"/>
<name>T1FFD7_HELRO</name>
<feature type="region of interest" description="Disordered" evidence="1">
    <location>
        <begin position="186"/>
        <end position="209"/>
    </location>
</feature>
<dbReference type="GeneID" id="20207536"/>
<reference evidence="2 4" key="2">
    <citation type="journal article" date="2013" name="Nature">
        <title>Insights into bilaterian evolution from three spiralian genomes.</title>
        <authorList>
            <person name="Simakov O."/>
            <person name="Marletaz F."/>
            <person name="Cho S.J."/>
            <person name="Edsinger-Gonzales E."/>
            <person name="Havlak P."/>
            <person name="Hellsten U."/>
            <person name="Kuo D.H."/>
            <person name="Larsson T."/>
            <person name="Lv J."/>
            <person name="Arendt D."/>
            <person name="Savage R."/>
            <person name="Osoegawa K."/>
            <person name="de Jong P."/>
            <person name="Grimwood J."/>
            <person name="Chapman J.A."/>
            <person name="Shapiro H."/>
            <person name="Aerts A."/>
            <person name="Otillar R.P."/>
            <person name="Terry A.Y."/>
            <person name="Boore J.L."/>
            <person name="Grigoriev I.V."/>
            <person name="Lindberg D.R."/>
            <person name="Seaver E.C."/>
            <person name="Weisblat D.A."/>
            <person name="Putnam N.H."/>
            <person name="Rokhsar D.S."/>
        </authorList>
    </citation>
    <scope>NUCLEOTIDE SEQUENCE</scope>
</reference>